<evidence type="ECO:0000313" key="1">
    <source>
        <dbReference type="EMBL" id="OUZ19545.1"/>
    </source>
</evidence>
<evidence type="ECO:0008006" key="3">
    <source>
        <dbReference type="Google" id="ProtNLM"/>
    </source>
</evidence>
<accession>A0A200I5H3</accession>
<dbReference type="Pfam" id="PF07751">
    <property type="entry name" value="Abi_2"/>
    <property type="match status" value="1"/>
</dbReference>
<comment type="caution">
    <text evidence="1">The sequence shown here is derived from an EMBL/GenBank/DDBJ whole genome shotgun (WGS) entry which is preliminary data.</text>
</comment>
<dbReference type="EMBL" id="NIBL01000001">
    <property type="protein sequence ID" value="OUZ19545.1"/>
    <property type="molecule type" value="Genomic_DNA"/>
</dbReference>
<proteinExistence type="predicted"/>
<dbReference type="RefSeq" id="WP_087663151.1">
    <property type="nucleotide sequence ID" value="NZ_NIBL01000001.1"/>
</dbReference>
<gene>
    <name evidence="1" type="ORF">A5869_001199</name>
</gene>
<organism evidence="1 2">
    <name type="scientific">Enterococcus cecorum</name>
    <dbReference type="NCBI Taxonomy" id="44008"/>
    <lineage>
        <taxon>Bacteria</taxon>
        <taxon>Bacillati</taxon>
        <taxon>Bacillota</taxon>
        <taxon>Bacilli</taxon>
        <taxon>Lactobacillales</taxon>
        <taxon>Enterococcaceae</taxon>
        <taxon>Enterococcus</taxon>
    </lineage>
</organism>
<dbReference type="AlphaFoldDB" id="A0A200I5H3"/>
<reference evidence="1 2" key="1">
    <citation type="submission" date="2017-05" db="EMBL/GenBank/DDBJ databases">
        <title>The Genome Sequence of Enterococcus faecium 2D5_DIV0622.</title>
        <authorList>
            <consortium name="The Broad Institute Genomics Platform"/>
            <consortium name="The Broad Institute Genomic Center for Infectious Diseases"/>
            <person name="Earl A."/>
            <person name="Manson A."/>
            <person name="Schwartman J."/>
            <person name="Gilmore M."/>
            <person name="Abouelleil A."/>
            <person name="Cao P."/>
            <person name="Chapman S."/>
            <person name="Cusick C."/>
            <person name="Shea T."/>
            <person name="Young S."/>
            <person name="Neafsey D."/>
            <person name="Nusbaum C."/>
            <person name="Birren B."/>
        </authorList>
    </citation>
    <scope>NUCLEOTIDE SEQUENCE [LARGE SCALE GENOMIC DNA]</scope>
    <source>
        <strain evidence="1 2">2D5_DIV0622</strain>
    </source>
</reference>
<evidence type="ECO:0000313" key="2">
    <source>
        <dbReference type="Proteomes" id="UP000196503"/>
    </source>
</evidence>
<dbReference type="InterPro" id="IPR011664">
    <property type="entry name" value="Abi_system_AbiD/AbiF-like"/>
</dbReference>
<protein>
    <recommendedName>
        <fullName evidence="3">Abortive infection bacteriophage resistance protein</fullName>
    </recommendedName>
</protein>
<name>A0A200I5H3_9ENTE</name>
<sequence length="365" mass="43658">MNEKILRVHSKTIKKAFQTYDVTEYDKLYVEGGSFPICDGNTQEKVNELKEPLSIEEMIFKLKEHGITFSEQEYIDATKILKTINYYRLSVFCRYVKENSSFSQLFKLYRFDAFLRESVNRLIPPIEIAIKTSLAHFLSINYYDLIDYQTEFKRGLVYLDQKIYNEKHKNAVPEMLSQFAEFLESKKDKDPVIKHHIKKYGGNIPIWVLVEQLTMGNVTTFVTYLSRSIRKKWVREFINEISVNGVDDKWIIEWLKTIQILRNYGAHCSRFYGCRLNFTPTFLKEHTDYFLKTMKLDFKQLDKLRHTFFAGLIIIKYFYLILPEFEQAHWNVFLDKLESRIDEYSADLYRIGFPNDWQKILRIDN</sequence>
<dbReference type="Proteomes" id="UP000196503">
    <property type="component" value="Unassembled WGS sequence"/>
</dbReference>